<dbReference type="InterPro" id="IPR013083">
    <property type="entry name" value="Znf_RING/FYVE/PHD"/>
</dbReference>
<feature type="compositionally biased region" description="Polar residues" evidence="5">
    <location>
        <begin position="539"/>
        <end position="552"/>
    </location>
</feature>
<feature type="compositionally biased region" description="Acidic residues" evidence="5">
    <location>
        <begin position="519"/>
        <end position="530"/>
    </location>
</feature>
<feature type="compositionally biased region" description="Low complexity" evidence="5">
    <location>
        <begin position="459"/>
        <end position="474"/>
    </location>
</feature>
<evidence type="ECO:0000313" key="7">
    <source>
        <dbReference type="EMBL" id="CAB3360253.1"/>
    </source>
</evidence>
<feature type="compositionally biased region" description="Basic and acidic residues" evidence="5">
    <location>
        <begin position="438"/>
        <end position="449"/>
    </location>
</feature>
<name>A0A8S1BZT3_9INSE</name>
<dbReference type="InterPro" id="IPR051652">
    <property type="entry name" value="MDM2_MDM4_MUL1"/>
</dbReference>
<keyword evidence="8" id="KW-1185">Reference proteome</keyword>
<evidence type="ECO:0000256" key="4">
    <source>
        <dbReference type="PROSITE-ProRule" id="PRU00175"/>
    </source>
</evidence>
<accession>A0A8S1BZT3</accession>
<evidence type="ECO:0000313" key="8">
    <source>
        <dbReference type="Proteomes" id="UP000494165"/>
    </source>
</evidence>
<proteinExistence type="predicted"/>
<dbReference type="PANTHER" id="PTHR12183:SF32">
    <property type="entry name" value="MITOCHONDRIAL E3 UBIQUITIN PROTEIN LIGASE 1"/>
    <property type="match status" value="1"/>
</dbReference>
<dbReference type="EMBL" id="CADEPI010000003">
    <property type="protein sequence ID" value="CAB3360253.1"/>
    <property type="molecule type" value="Genomic_DNA"/>
</dbReference>
<evidence type="ECO:0000256" key="3">
    <source>
        <dbReference type="ARBA" id="ARBA00022833"/>
    </source>
</evidence>
<feature type="region of interest" description="Disordered" evidence="5">
    <location>
        <begin position="1"/>
        <end position="21"/>
    </location>
</feature>
<dbReference type="SUPFAM" id="SSF57850">
    <property type="entry name" value="RING/U-box"/>
    <property type="match status" value="1"/>
</dbReference>
<evidence type="ECO:0000256" key="5">
    <source>
        <dbReference type="SAM" id="MobiDB-lite"/>
    </source>
</evidence>
<organism evidence="7 8">
    <name type="scientific">Cloeon dipterum</name>
    <dbReference type="NCBI Taxonomy" id="197152"/>
    <lineage>
        <taxon>Eukaryota</taxon>
        <taxon>Metazoa</taxon>
        <taxon>Ecdysozoa</taxon>
        <taxon>Arthropoda</taxon>
        <taxon>Hexapoda</taxon>
        <taxon>Insecta</taxon>
        <taxon>Pterygota</taxon>
        <taxon>Palaeoptera</taxon>
        <taxon>Ephemeroptera</taxon>
        <taxon>Pisciforma</taxon>
        <taxon>Baetidae</taxon>
        <taxon>Cloeon</taxon>
    </lineage>
</organism>
<dbReference type="GO" id="GO:0008270">
    <property type="term" value="F:zinc ion binding"/>
    <property type="evidence" value="ECO:0007669"/>
    <property type="project" value="UniProtKB-KW"/>
</dbReference>
<protein>
    <recommendedName>
        <fullName evidence="6">RING-type domain-containing protein</fullName>
    </recommendedName>
</protein>
<keyword evidence="1" id="KW-0479">Metal-binding</keyword>
<comment type="caution">
    <text evidence="7">The sequence shown here is derived from an EMBL/GenBank/DDBJ whole genome shotgun (WGS) entry which is preliminary data.</text>
</comment>
<dbReference type="Pfam" id="PF13920">
    <property type="entry name" value="zf-C3HC4_3"/>
    <property type="match status" value="1"/>
</dbReference>
<evidence type="ECO:0000259" key="6">
    <source>
        <dbReference type="PROSITE" id="PS50089"/>
    </source>
</evidence>
<dbReference type="PROSITE" id="PS50089">
    <property type="entry name" value="ZF_RING_2"/>
    <property type="match status" value="1"/>
</dbReference>
<dbReference type="PANTHER" id="PTHR12183">
    <property type="entry name" value="MITOCHONDRIAL UBIQUITIN LIGASE ACTIVATOR OF NFKB 1"/>
    <property type="match status" value="1"/>
</dbReference>
<keyword evidence="3" id="KW-0862">Zinc</keyword>
<dbReference type="OrthoDB" id="1711136at2759"/>
<dbReference type="Gene3D" id="3.30.40.10">
    <property type="entry name" value="Zinc/RING finger domain, C3HC4 (zinc finger)"/>
    <property type="match status" value="1"/>
</dbReference>
<reference evidence="7 8" key="1">
    <citation type="submission" date="2020-04" db="EMBL/GenBank/DDBJ databases">
        <authorList>
            <person name="Alioto T."/>
            <person name="Alioto T."/>
            <person name="Gomez Garrido J."/>
        </authorList>
    </citation>
    <scope>NUCLEOTIDE SEQUENCE [LARGE SCALE GENOMIC DNA]</scope>
</reference>
<keyword evidence="2 4" id="KW-0863">Zinc-finger</keyword>
<feature type="domain" description="RING-type" evidence="6">
    <location>
        <begin position="726"/>
        <end position="761"/>
    </location>
</feature>
<dbReference type="GO" id="GO:0004842">
    <property type="term" value="F:ubiquitin-protein transferase activity"/>
    <property type="evidence" value="ECO:0007669"/>
    <property type="project" value="TreeGrafter"/>
</dbReference>
<dbReference type="Proteomes" id="UP000494165">
    <property type="component" value="Unassembled WGS sequence"/>
</dbReference>
<feature type="region of interest" description="Disordered" evidence="5">
    <location>
        <begin position="500"/>
        <end position="552"/>
    </location>
</feature>
<dbReference type="FunFam" id="1.10.1170.10:FF:000002">
    <property type="entry name" value="Baculoviral IAP repeat containing 7"/>
    <property type="match status" value="1"/>
</dbReference>
<dbReference type="AlphaFoldDB" id="A0A8S1BZT3"/>
<feature type="region of interest" description="Disordered" evidence="5">
    <location>
        <begin position="105"/>
        <end position="166"/>
    </location>
</feature>
<evidence type="ECO:0000256" key="2">
    <source>
        <dbReference type="ARBA" id="ARBA00022771"/>
    </source>
</evidence>
<dbReference type="InterPro" id="IPR001841">
    <property type="entry name" value="Znf_RING"/>
</dbReference>
<sequence length="773" mass="86061">MAERKNEDEQEHQQRRVVREKTRKRCKSEIISLIPLVHQDLIHEINLSETMAWRNAKHSETKYKQIMADLHKQMICKLKARDKEGMEGGVVPVSQFWIAQEEKQYATSDDSSTEEEFPCRAVRPKRRHVSDQLDNISTSGNSTTATMSHPQLKSTSNSSFGGPQVLPTEVTPQLNPPVVSIESLYSPLPIKAENSIHTLPVPTNPHSHSGKPNAYELYALGGGIGQPMFCVEPRPSFMCHATPHPWATPSSNNFEASEMHNMIPSFIPRQVPWSMLPSTSSGCPRNGAHRRLSEERIIDRINLTVDSHLRTPPKETIVITDDEELELAPVRRKGVTERRGNLYMCNAIYIDFEIEDGEGWEMPPICECTTDPCHIIFGEAKMPPKLAVNMMDLCNSSVKEIVETLKSYGEINISSGCKTRLLLQLKKLLIEQASLEGNNHKADDSHPGEEIAGPSNILPSEPSTSSCTPWSSRSNATQESTGASSRSRSFSCMIGRLLKGPNTNREYQKPSKRIKFTFEESDESDTDSSEDSSHAPLRQNLNHNLPPSNIVRNPQYLEDDVYQIRPERVSHPRPPTILSLSHYNQQPHRVTQVANNLSKAQIRFDSCERAVRLLERSGEDPRKIKMAKDGCVNAREALALCRRQFNTAKHSADFAGTSHGLTLSQTLTQPPPAKCASSSVAQSAAVSTSSESTKPSAAPSTESSEVVVPKAGCSTEKEKEENDLDCCICLDERRSIAFIPCKHMVCCATCSNSVTNCPVCRNKISERITIYLS</sequence>
<feature type="compositionally biased region" description="Basic and acidic residues" evidence="5">
    <location>
        <begin position="1"/>
        <end position="20"/>
    </location>
</feature>
<dbReference type="GO" id="GO:0016567">
    <property type="term" value="P:protein ubiquitination"/>
    <property type="evidence" value="ECO:0007669"/>
    <property type="project" value="TreeGrafter"/>
</dbReference>
<evidence type="ECO:0000256" key="1">
    <source>
        <dbReference type="ARBA" id="ARBA00022723"/>
    </source>
</evidence>
<feature type="region of interest" description="Disordered" evidence="5">
    <location>
        <begin position="438"/>
        <end position="488"/>
    </location>
</feature>
<feature type="compositionally biased region" description="Polar residues" evidence="5">
    <location>
        <begin position="132"/>
        <end position="161"/>
    </location>
</feature>
<gene>
    <name evidence="7" type="ORF">CLODIP_2_CD08790</name>
</gene>